<feature type="domain" description="SET" evidence="7">
    <location>
        <begin position="16"/>
        <end position="128"/>
    </location>
</feature>
<evidence type="ECO:0000259" key="7">
    <source>
        <dbReference type="PROSITE" id="PS50280"/>
    </source>
</evidence>
<evidence type="ECO:0000256" key="3">
    <source>
        <dbReference type="ARBA" id="ARBA00022603"/>
    </source>
</evidence>
<feature type="region of interest" description="Disordered" evidence="6">
    <location>
        <begin position="1"/>
        <end position="22"/>
    </location>
</feature>
<dbReference type="EMBL" id="CP001392">
    <property type="protein sequence ID" value="ACM34768.1"/>
    <property type="molecule type" value="Genomic_DNA"/>
</dbReference>
<keyword evidence="10" id="KW-1185">Reference proteome</keyword>
<feature type="compositionally biased region" description="Low complexity" evidence="6">
    <location>
        <begin position="1"/>
        <end position="17"/>
    </location>
</feature>
<reference evidence="9 10" key="1">
    <citation type="journal article" date="2010" name="J. Bacteriol.">
        <title>Completed genome sequence of the anaerobic iron-oxidizing bacterium Acidovorax ebreus strain TPSY.</title>
        <authorList>
            <person name="Byrne-Bailey K.G."/>
            <person name="Weber K.A."/>
            <person name="Chair A.H."/>
            <person name="Bose S."/>
            <person name="Knox T."/>
            <person name="Spanbauer T.L."/>
            <person name="Chertkov O."/>
            <person name="Coates J.D."/>
        </authorList>
    </citation>
    <scope>NUCLEOTIDE SEQUENCE [LARGE SCALE GENOMIC DNA]</scope>
    <source>
        <strain evidence="9 10">TPSY</strain>
    </source>
</reference>
<comment type="subcellular location">
    <subcellularLocation>
        <location evidence="1">Chromosome</location>
    </subcellularLocation>
</comment>
<accession>A0A9J9UCG0</accession>
<dbReference type="GO" id="GO:0032259">
    <property type="term" value="P:methylation"/>
    <property type="evidence" value="ECO:0007669"/>
    <property type="project" value="UniProtKB-KW"/>
</dbReference>
<feature type="region of interest" description="Disordered" evidence="6">
    <location>
        <begin position="162"/>
        <end position="213"/>
    </location>
</feature>
<evidence type="ECO:0000256" key="4">
    <source>
        <dbReference type="ARBA" id="ARBA00022679"/>
    </source>
</evidence>
<dbReference type="AlphaFoldDB" id="A0A9J9UCG0"/>
<organism evidence="9 10">
    <name type="scientific">Acidovorax ebreus (strain TPSY)</name>
    <name type="common">Diaphorobacter sp. (strain TPSY)</name>
    <dbReference type="NCBI Taxonomy" id="535289"/>
    <lineage>
        <taxon>Bacteria</taxon>
        <taxon>Pseudomonadati</taxon>
        <taxon>Pseudomonadota</taxon>
        <taxon>Betaproteobacteria</taxon>
        <taxon>Burkholderiales</taxon>
        <taxon>Comamonadaceae</taxon>
        <taxon>Diaphorobacter</taxon>
    </lineage>
</organism>
<dbReference type="GO" id="GO:0008168">
    <property type="term" value="F:methyltransferase activity"/>
    <property type="evidence" value="ECO:0007669"/>
    <property type="project" value="UniProtKB-KW"/>
</dbReference>
<dbReference type="Proteomes" id="UP000000450">
    <property type="component" value="Chromosome"/>
</dbReference>
<dbReference type="PROSITE" id="PS50280">
    <property type="entry name" value="SET"/>
    <property type="match status" value="1"/>
</dbReference>
<evidence type="ECO:0000256" key="2">
    <source>
        <dbReference type="ARBA" id="ARBA00022454"/>
    </source>
</evidence>
<feature type="compositionally biased region" description="Basic residues" evidence="6">
    <location>
        <begin position="200"/>
        <end position="213"/>
    </location>
</feature>
<evidence type="ECO:0000256" key="6">
    <source>
        <dbReference type="SAM" id="MobiDB-lite"/>
    </source>
</evidence>
<gene>
    <name evidence="9" type="ordered locus">Dtpsy_3340</name>
</gene>
<keyword evidence="2" id="KW-0158">Chromosome</keyword>
<keyword evidence="4" id="KW-0808">Transferase</keyword>
<evidence type="ECO:0000313" key="10">
    <source>
        <dbReference type="Proteomes" id="UP000000450"/>
    </source>
</evidence>
<dbReference type="Pfam" id="PF00856">
    <property type="entry name" value="SET"/>
    <property type="match status" value="1"/>
</dbReference>
<dbReference type="PANTHER" id="PTHR22884">
    <property type="entry name" value="SET DOMAIN PROTEINS"/>
    <property type="match status" value="1"/>
</dbReference>
<name>A0A9J9UCG0_ACIET</name>
<evidence type="ECO:0000256" key="1">
    <source>
        <dbReference type="ARBA" id="ARBA00004286"/>
    </source>
</evidence>
<dbReference type="InterPro" id="IPR046341">
    <property type="entry name" value="SET_dom_sf"/>
</dbReference>
<dbReference type="InterPro" id="IPR050777">
    <property type="entry name" value="SET2_Histone-Lys_MeTrsfase"/>
</dbReference>
<protein>
    <submittedName>
        <fullName evidence="9">Nuclear protein SET</fullName>
    </submittedName>
</protein>
<feature type="domain" description="Post-SET" evidence="8">
    <location>
        <begin position="141"/>
        <end position="157"/>
    </location>
</feature>
<keyword evidence="5" id="KW-0949">S-adenosyl-L-methionine</keyword>
<dbReference type="PROSITE" id="PS50868">
    <property type="entry name" value="POST_SET"/>
    <property type="match status" value="1"/>
</dbReference>
<sequence length="213" mass="23558">MPRTASTAAPTPAAGRRIQTRRSGVHGKGVFAVQDIAEGEVLVEYTGEVISWQEAQDRHPHDPAQPNHTFYFHVDEDRVIDAKFGGNSSRWINHSCDPNCFADEQGGRIFITALRNIRAGEELNYDYGLIIEERYTPKLKAEYPCWCGSKNCRGTLLAPKRGWAPPGLAPQPPTEKARKAPKTRKAQEAKGSGKAAKPAKSAKPRQGRRSAQR</sequence>
<evidence type="ECO:0000259" key="8">
    <source>
        <dbReference type="PROSITE" id="PS50868"/>
    </source>
</evidence>
<dbReference type="InterPro" id="IPR001214">
    <property type="entry name" value="SET_dom"/>
</dbReference>
<dbReference type="SMART" id="SM00317">
    <property type="entry name" value="SET"/>
    <property type="match status" value="1"/>
</dbReference>
<dbReference type="Gene3D" id="2.170.270.10">
    <property type="entry name" value="SET domain"/>
    <property type="match status" value="1"/>
</dbReference>
<dbReference type="SUPFAM" id="SSF82199">
    <property type="entry name" value="SET domain"/>
    <property type="match status" value="1"/>
</dbReference>
<keyword evidence="3" id="KW-0489">Methyltransferase</keyword>
<feature type="compositionally biased region" description="Low complexity" evidence="6">
    <location>
        <begin position="189"/>
        <end position="199"/>
    </location>
</feature>
<evidence type="ECO:0000313" key="9">
    <source>
        <dbReference type="EMBL" id="ACM34768.1"/>
    </source>
</evidence>
<dbReference type="GO" id="GO:0005694">
    <property type="term" value="C:chromosome"/>
    <property type="evidence" value="ECO:0007669"/>
    <property type="project" value="UniProtKB-SubCell"/>
</dbReference>
<dbReference type="RefSeq" id="WP_015914565.1">
    <property type="nucleotide sequence ID" value="NC_011992.1"/>
</dbReference>
<dbReference type="InterPro" id="IPR003616">
    <property type="entry name" value="Post-SET_dom"/>
</dbReference>
<evidence type="ECO:0000256" key="5">
    <source>
        <dbReference type="ARBA" id="ARBA00022691"/>
    </source>
</evidence>
<proteinExistence type="predicted"/>
<dbReference type="KEGG" id="dia:Dtpsy_3340"/>